<dbReference type="RefSeq" id="WP_107139347.1">
    <property type="nucleotide sequence ID" value="NZ_PYSV01000024.1"/>
</dbReference>
<accession>A0A2T3W3X7</accession>
<dbReference type="Proteomes" id="UP000240317">
    <property type="component" value="Unassembled WGS sequence"/>
</dbReference>
<organism evidence="1 2">
    <name type="scientific">Deinococcus arcticus</name>
    <dbReference type="NCBI Taxonomy" id="2136176"/>
    <lineage>
        <taxon>Bacteria</taxon>
        <taxon>Thermotogati</taxon>
        <taxon>Deinococcota</taxon>
        <taxon>Deinococci</taxon>
        <taxon>Deinococcales</taxon>
        <taxon>Deinococcaceae</taxon>
        <taxon>Deinococcus</taxon>
    </lineage>
</organism>
<gene>
    <name evidence="1" type="ORF">C8263_17060</name>
</gene>
<proteinExistence type="predicted"/>
<reference evidence="1 2" key="1">
    <citation type="submission" date="2018-03" db="EMBL/GenBank/DDBJ databases">
        <title>Draft genome of Deinococcus sp. OD32.</title>
        <authorList>
            <person name="Wang X.-P."/>
            <person name="Du Z.-J."/>
        </authorList>
    </citation>
    <scope>NUCLEOTIDE SEQUENCE [LARGE SCALE GENOMIC DNA]</scope>
    <source>
        <strain evidence="1 2">OD32</strain>
    </source>
</reference>
<comment type="caution">
    <text evidence="1">The sequence shown here is derived from an EMBL/GenBank/DDBJ whole genome shotgun (WGS) entry which is preliminary data.</text>
</comment>
<evidence type="ECO:0000313" key="2">
    <source>
        <dbReference type="Proteomes" id="UP000240317"/>
    </source>
</evidence>
<protein>
    <submittedName>
        <fullName evidence="1">Uncharacterized protein</fullName>
    </submittedName>
</protein>
<name>A0A2T3W3X7_9DEIO</name>
<evidence type="ECO:0000313" key="1">
    <source>
        <dbReference type="EMBL" id="PTA66611.1"/>
    </source>
</evidence>
<keyword evidence="2" id="KW-1185">Reference proteome</keyword>
<dbReference type="EMBL" id="PYSV01000024">
    <property type="protein sequence ID" value="PTA66611.1"/>
    <property type="molecule type" value="Genomic_DNA"/>
</dbReference>
<sequence length="109" mass="12116">MTRLKIALPLTVTGLFASPPEVVNRTGSFSVSTVLTDAEGLQWEGVDAGEFLFDLRPYEQPVSNRAPVPLVTPELTDLLRRMLTGDLKVLTELRGYVTRHGILKEEQVH</sequence>
<dbReference type="AlphaFoldDB" id="A0A2T3W3X7"/>